<evidence type="ECO:0000313" key="4">
    <source>
        <dbReference type="EMBL" id="MFB9326610.1"/>
    </source>
</evidence>
<keyword evidence="2" id="KW-0472">Membrane</keyword>
<name>A0ABV5KNZ3_9BACL</name>
<dbReference type="SUPFAM" id="SSF51556">
    <property type="entry name" value="Metallo-dependent hydrolases"/>
    <property type="match status" value="1"/>
</dbReference>
<evidence type="ECO:0000256" key="1">
    <source>
        <dbReference type="SAM" id="MobiDB-lite"/>
    </source>
</evidence>
<accession>A0ABV5KNZ3</accession>
<keyword evidence="2" id="KW-1133">Transmembrane helix</keyword>
<dbReference type="NCBIfam" id="NF006560">
    <property type="entry name" value="PRK09061.1"/>
    <property type="match status" value="1"/>
</dbReference>
<reference evidence="4 5" key="1">
    <citation type="submission" date="2024-09" db="EMBL/GenBank/DDBJ databases">
        <authorList>
            <person name="Sun Q."/>
            <person name="Mori K."/>
        </authorList>
    </citation>
    <scope>NUCLEOTIDE SEQUENCE [LARGE SCALE GENOMIC DNA]</scope>
    <source>
        <strain evidence="4 5">TISTR 2452</strain>
    </source>
</reference>
<dbReference type="InterPro" id="IPR011059">
    <property type="entry name" value="Metal-dep_hydrolase_composite"/>
</dbReference>
<organism evidence="4 5">
    <name type="scientific">Paenibacillus aurantiacus</name>
    <dbReference type="NCBI Taxonomy" id="1936118"/>
    <lineage>
        <taxon>Bacteria</taxon>
        <taxon>Bacillati</taxon>
        <taxon>Bacillota</taxon>
        <taxon>Bacilli</taxon>
        <taxon>Bacillales</taxon>
        <taxon>Paenibacillaceae</taxon>
        <taxon>Paenibacillus</taxon>
    </lineage>
</organism>
<gene>
    <name evidence="4" type="ORF">ACFFSY_11865</name>
</gene>
<feature type="region of interest" description="Disordered" evidence="1">
    <location>
        <begin position="42"/>
        <end position="96"/>
    </location>
</feature>
<sequence length="681" mass="73215">MSRTENHNKRGRGSMRGIMVIAIVLVLGFAGYLAYSMTQEKAQPPGNTAEQGAANGGKGSEGGSDNGQAGGTNAQGSGGENAGKGEEADKPGQTPAEQLEATVTEADLTKEYDIVITGGRVINPETKLDQEGLNVGITGDTVGVVTAKPLKGKQTIDATGLVVSPGFIDNLSYDPNPLGVWQKIGDGVTSNIAMHGGTSTPKAWYAHYERDMPPVNFGASYFYTQARNQFKLSRYDAAKPEQIAKLREQAEEALNNGALGISFSLEYVPGISAEEIIPLMELANEYNVPVYFHGRYSDAEAPGTELEGTQELIDYGEKTGAAVHIDHINSTGGTFSMEEALSMIEKARAEGFDITACVYPYDYWGTYLNSARFDEGWQQRFRISYEDLQIAGTTERLTKESFAKYQKEGKLAVAYAIPAEAVVQAFQAPFVMIGSDAILEPSNNNHPRASGTFARALGMYVRDQKVMSLMDGIAKLSLMPAQRLEKQAPALRKKGRLAKGMDADIVLFNPDTVADKSTVEHPEIMSAGIDYVLVAGQVVLDHGKMNKKVRLGEPLRSQFQRVSATTASGTLQWEGASYPVLSYNQASYVDVDALAEHGYTLTWDVVSKSFALAKGAGGQPAGTAGQLPKDGELMLERGYRVVSGESSSELLSIGKRAFVPISFLKSIGLAAENDGDAWTIE</sequence>
<dbReference type="EMBL" id="JBHMDO010000022">
    <property type="protein sequence ID" value="MFB9326610.1"/>
    <property type="molecule type" value="Genomic_DNA"/>
</dbReference>
<dbReference type="SUPFAM" id="SSF51338">
    <property type="entry name" value="Composite domain of metallo-dependent hydrolases"/>
    <property type="match status" value="1"/>
</dbReference>
<keyword evidence="2" id="KW-0812">Transmembrane</keyword>
<evidence type="ECO:0000256" key="2">
    <source>
        <dbReference type="SAM" id="Phobius"/>
    </source>
</evidence>
<dbReference type="Pfam" id="PF07969">
    <property type="entry name" value="Amidohydro_3"/>
    <property type="match status" value="1"/>
</dbReference>
<evidence type="ECO:0000259" key="3">
    <source>
        <dbReference type="Pfam" id="PF07969"/>
    </source>
</evidence>
<dbReference type="RefSeq" id="WP_377494078.1">
    <property type="nucleotide sequence ID" value="NZ_JBHMDO010000022.1"/>
</dbReference>
<dbReference type="PANTHER" id="PTHR11647:SF1">
    <property type="entry name" value="COLLAPSIN RESPONSE MEDIATOR PROTEIN"/>
    <property type="match status" value="1"/>
</dbReference>
<feature type="transmembrane region" description="Helical" evidence="2">
    <location>
        <begin position="17"/>
        <end position="35"/>
    </location>
</feature>
<protein>
    <submittedName>
        <fullName evidence="4">Amidohydrolase family protein</fullName>
    </submittedName>
</protein>
<feature type="compositionally biased region" description="Gly residues" evidence="1">
    <location>
        <begin position="54"/>
        <end position="70"/>
    </location>
</feature>
<feature type="domain" description="Amidohydrolase 3" evidence="3">
    <location>
        <begin position="238"/>
        <end position="539"/>
    </location>
</feature>
<dbReference type="Proteomes" id="UP001589747">
    <property type="component" value="Unassembled WGS sequence"/>
</dbReference>
<keyword evidence="5" id="KW-1185">Reference proteome</keyword>
<dbReference type="Gene3D" id="2.30.40.10">
    <property type="entry name" value="Urease, subunit C, domain 1"/>
    <property type="match status" value="2"/>
</dbReference>
<dbReference type="InterPro" id="IPR050378">
    <property type="entry name" value="Metallo-dep_Hydrolases_sf"/>
</dbReference>
<dbReference type="InterPro" id="IPR032466">
    <property type="entry name" value="Metal_Hydrolase"/>
</dbReference>
<dbReference type="PANTHER" id="PTHR11647">
    <property type="entry name" value="HYDRANTOINASE/DIHYDROPYRIMIDINASE FAMILY MEMBER"/>
    <property type="match status" value="1"/>
</dbReference>
<dbReference type="Gene3D" id="3.20.20.140">
    <property type="entry name" value="Metal-dependent hydrolases"/>
    <property type="match status" value="1"/>
</dbReference>
<dbReference type="InterPro" id="IPR013108">
    <property type="entry name" value="Amidohydro_3"/>
</dbReference>
<comment type="caution">
    <text evidence="4">The sequence shown here is derived from an EMBL/GenBank/DDBJ whole genome shotgun (WGS) entry which is preliminary data.</text>
</comment>
<proteinExistence type="predicted"/>
<evidence type="ECO:0000313" key="5">
    <source>
        <dbReference type="Proteomes" id="UP001589747"/>
    </source>
</evidence>